<name>A0A378KW88_9GAMM</name>
<dbReference type="RefSeq" id="WP_058474628.1">
    <property type="nucleotide sequence ID" value="NZ_CAAAIL010000001.1"/>
</dbReference>
<evidence type="ECO:0000313" key="2">
    <source>
        <dbReference type="EMBL" id="STY18842.1"/>
    </source>
</evidence>
<dbReference type="STRING" id="45072.Lqua_2488"/>
<evidence type="ECO:0000313" key="1">
    <source>
        <dbReference type="EMBL" id="KTD46385.1"/>
    </source>
</evidence>
<dbReference type="Proteomes" id="UP000054639">
    <property type="component" value="Unassembled WGS sequence"/>
</dbReference>
<proteinExistence type="predicted"/>
<protein>
    <submittedName>
        <fullName evidence="2">Uncharacterized protein</fullName>
    </submittedName>
</protein>
<dbReference type="AlphaFoldDB" id="A0A378KW88"/>
<organism evidence="2 4">
    <name type="scientific">Legionella quateirensis</name>
    <dbReference type="NCBI Taxonomy" id="45072"/>
    <lineage>
        <taxon>Bacteria</taxon>
        <taxon>Pseudomonadati</taxon>
        <taxon>Pseudomonadota</taxon>
        <taxon>Gammaproteobacteria</taxon>
        <taxon>Legionellales</taxon>
        <taxon>Legionellaceae</taxon>
        <taxon>Legionella</taxon>
    </lineage>
</organism>
<reference evidence="1 3" key="1">
    <citation type="submission" date="2015-11" db="EMBL/GenBank/DDBJ databases">
        <title>Genomic analysis of 38 Legionella species identifies large and diverse effector repertoires.</title>
        <authorList>
            <person name="Burstein D."/>
            <person name="Amaro F."/>
            <person name="Zusman T."/>
            <person name="Lifshitz Z."/>
            <person name="Cohen O."/>
            <person name="Gilbert J.A."/>
            <person name="Pupko T."/>
            <person name="Shuman H.A."/>
            <person name="Segal G."/>
        </authorList>
    </citation>
    <scope>NUCLEOTIDE SEQUENCE [LARGE SCALE GENOMIC DNA]</scope>
    <source>
        <strain evidence="1 3">ATCC 49507</strain>
    </source>
</reference>
<evidence type="ECO:0000313" key="3">
    <source>
        <dbReference type="Proteomes" id="UP000054639"/>
    </source>
</evidence>
<dbReference type="OrthoDB" id="5651381at2"/>
<gene>
    <name evidence="1" type="ORF">Lqua_2488</name>
    <name evidence="2" type="ORF">NCTC12376_02666</name>
</gene>
<dbReference type="Proteomes" id="UP000254230">
    <property type="component" value="Unassembled WGS sequence"/>
</dbReference>
<accession>A0A378KW88</accession>
<sequence>MEDPFSALLKSLQSVFHLEAMRNGKYSYPAVQQLKEATEHYNPNAKNTFISLLRAIREALPNIEKWRVNFDAIRKSMDAMAKLHHMPSIDWNIVLSHPKVSSKFQFSALNHSRAEDNLIVWLTAKTGKPNAKLDHNELTQAMLDNRDRHGFSQKLNEHLKKHPEFLFDLIMNSEKNFIKISQSRLILYLTDEQLAKAIIHHSPNMVHKQKEPFEQVELLVHKINDILSNGRSVSTLLRNGTAKPILDNSIFFQIYQSEEYANRHERKPSVPTMVESESLKPGF</sequence>
<dbReference type="EMBL" id="UGOW01000001">
    <property type="protein sequence ID" value="STY18842.1"/>
    <property type="molecule type" value="Genomic_DNA"/>
</dbReference>
<keyword evidence="3" id="KW-1185">Reference proteome</keyword>
<reference evidence="2 4" key="2">
    <citation type="submission" date="2018-06" db="EMBL/GenBank/DDBJ databases">
        <authorList>
            <consortium name="Pathogen Informatics"/>
            <person name="Doyle S."/>
        </authorList>
    </citation>
    <scope>NUCLEOTIDE SEQUENCE [LARGE SCALE GENOMIC DNA]</scope>
    <source>
        <strain evidence="2 4">NCTC12376</strain>
    </source>
</reference>
<evidence type="ECO:0000313" key="4">
    <source>
        <dbReference type="Proteomes" id="UP000254230"/>
    </source>
</evidence>
<dbReference type="EMBL" id="LNYR01000034">
    <property type="protein sequence ID" value="KTD46385.1"/>
    <property type="molecule type" value="Genomic_DNA"/>
</dbReference>